<keyword evidence="4" id="KW-1185">Reference proteome</keyword>
<evidence type="ECO:0000256" key="1">
    <source>
        <dbReference type="ARBA" id="ARBA00006290"/>
    </source>
</evidence>
<name>A0AAU9FIL6_DROMD</name>
<proteinExistence type="inferred from homology"/>
<dbReference type="Proteomes" id="UP001500889">
    <property type="component" value="Chromosome U"/>
</dbReference>
<evidence type="ECO:0000256" key="2">
    <source>
        <dbReference type="SAM" id="MobiDB-lite"/>
    </source>
</evidence>
<protein>
    <submittedName>
        <fullName evidence="3">WASH complex subunit 3</fullName>
    </submittedName>
</protein>
<dbReference type="PANTHER" id="PTHR13015">
    <property type="entry name" value="PROTEIN AD-016-RELATED"/>
    <property type="match status" value="1"/>
</dbReference>
<dbReference type="GO" id="GO:0006887">
    <property type="term" value="P:exocytosis"/>
    <property type="evidence" value="ECO:0007669"/>
    <property type="project" value="TreeGrafter"/>
</dbReference>
<dbReference type="AlphaFoldDB" id="A0AAU9FIL6"/>
<dbReference type="GO" id="GO:0071203">
    <property type="term" value="C:WASH complex"/>
    <property type="evidence" value="ECO:0007669"/>
    <property type="project" value="InterPro"/>
</dbReference>
<sequence>MDVNATITGDVDKTQIPPLNQKRILAFVNHFLISTCTYLNEFALGCETKFVEMERQLQKTEASLIILEAKLASIPTDNETDVDTGSPANPLPVPTEMDAAPAPVAEEPPEHVPEAEQEPQPVGVRACEDVRYRKFFKMLHVGVPAPAVKQKMNSEGLDSQLLDTPDRMLEDGVRE</sequence>
<dbReference type="PANTHER" id="PTHR13015:SF0">
    <property type="entry name" value="WASH COMPLEX SUBUNIT 3"/>
    <property type="match status" value="1"/>
</dbReference>
<organism evidence="3 4">
    <name type="scientific">Drosophila madeirensis</name>
    <name type="common">Fruit fly</name>
    <dbReference type="NCBI Taxonomy" id="30013"/>
    <lineage>
        <taxon>Eukaryota</taxon>
        <taxon>Metazoa</taxon>
        <taxon>Ecdysozoa</taxon>
        <taxon>Arthropoda</taxon>
        <taxon>Hexapoda</taxon>
        <taxon>Insecta</taxon>
        <taxon>Pterygota</taxon>
        <taxon>Neoptera</taxon>
        <taxon>Endopterygota</taxon>
        <taxon>Diptera</taxon>
        <taxon>Brachycera</taxon>
        <taxon>Muscomorpha</taxon>
        <taxon>Ephydroidea</taxon>
        <taxon>Drosophilidae</taxon>
        <taxon>Drosophila</taxon>
        <taxon>Sophophora</taxon>
    </lineage>
</organism>
<dbReference type="EMBL" id="AP029264">
    <property type="protein sequence ID" value="BFF95515.1"/>
    <property type="molecule type" value="Genomic_DNA"/>
</dbReference>
<dbReference type="InterPro" id="IPR019309">
    <property type="entry name" value="WASHC3"/>
</dbReference>
<feature type="compositionally biased region" description="Basic and acidic residues" evidence="2">
    <location>
        <begin position="164"/>
        <end position="175"/>
    </location>
</feature>
<evidence type="ECO:0000313" key="3">
    <source>
        <dbReference type="EMBL" id="BFF95515.1"/>
    </source>
</evidence>
<dbReference type="GO" id="GO:0030041">
    <property type="term" value="P:actin filament polymerization"/>
    <property type="evidence" value="ECO:0007669"/>
    <property type="project" value="TreeGrafter"/>
</dbReference>
<dbReference type="Pfam" id="PF10152">
    <property type="entry name" value="CCDC53"/>
    <property type="match status" value="1"/>
</dbReference>
<accession>A0AAU9FIL6</accession>
<evidence type="ECO:0000313" key="4">
    <source>
        <dbReference type="Proteomes" id="UP001500889"/>
    </source>
</evidence>
<feature type="region of interest" description="Disordered" evidence="2">
    <location>
        <begin position="153"/>
        <end position="175"/>
    </location>
</feature>
<gene>
    <name evidence="3" type="ORF">DMAD_12904</name>
</gene>
<comment type="similarity">
    <text evidence="1">Belongs to the CCDC53 family.</text>
</comment>
<feature type="region of interest" description="Disordered" evidence="2">
    <location>
        <begin position="77"/>
        <end position="121"/>
    </location>
</feature>
<reference evidence="3 4" key="1">
    <citation type="submission" date="2024-02" db="EMBL/GenBank/DDBJ databases">
        <title>A chromosome-level genome assembly of Drosophila madeirensis, a fruit fly species endemic to Madeira island.</title>
        <authorList>
            <person name="Tomihara K."/>
            <person name="Llopart A."/>
            <person name="Yamamoto D."/>
        </authorList>
    </citation>
    <scope>NUCLEOTIDE SEQUENCE [LARGE SCALE GENOMIC DNA]</scope>
    <source>
        <strain evidence="3 4">RF1</strain>
    </source>
</reference>